<proteinExistence type="predicted"/>
<dbReference type="GO" id="GO:0016740">
    <property type="term" value="F:transferase activity"/>
    <property type="evidence" value="ECO:0007669"/>
    <property type="project" value="UniProtKB-KW"/>
</dbReference>
<protein>
    <submittedName>
        <fullName evidence="1">Glycosyltransferase family alpha-glycosyltransferase</fullName>
    </submittedName>
</protein>
<comment type="caution">
    <text evidence="1">The sequence shown here is derived from an EMBL/GenBank/DDBJ whole genome shotgun (WGS) entry which is preliminary data.</text>
</comment>
<keyword evidence="1" id="KW-0808">Transferase</keyword>
<gene>
    <name evidence="1" type="ORF">LEA_13482</name>
</gene>
<name>K1SZJ8_9ZZZZ</name>
<evidence type="ECO:0000313" key="1">
    <source>
        <dbReference type="EMBL" id="EKC59205.1"/>
    </source>
</evidence>
<reference evidence="1" key="1">
    <citation type="journal article" date="2013" name="Environ. Microbiol.">
        <title>Microbiota from the distal guts of lean and obese adolescents exhibit partial functional redundancy besides clear differences in community structure.</title>
        <authorList>
            <person name="Ferrer M."/>
            <person name="Ruiz A."/>
            <person name="Lanza F."/>
            <person name="Haange S.B."/>
            <person name="Oberbach A."/>
            <person name="Till H."/>
            <person name="Bargiela R."/>
            <person name="Campoy C."/>
            <person name="Segura M.T."/>
            <person name="Richter M."/>
            <person name="von Bergen M."/>
            <person name="Seifert J."/>
            <person name="Suarez A."/>
        </authorList>
    </citation>
    <scope>NUCLEOTIDE SEQUENCE</scope>
</reference>
<organism evidence="1">
    <name type="scientific">human gut metagenome</name>
    <dbReference type="NCBI Taxonomy" id="408170"/>
    <lineage>
        <taxon>unclassified sequences</taxon>
        <taxon>metagenomes</taxon>
        <taxon>organismal metagenomes</taxon>
    </lineage>
</organism>
<sequence>MWENFKVDSLHAYGDYDEASMFSYAAGKVVESFYRFNLTENDKSFIRHMNG</sequence>
<dbReference type="EMBL" id="AJWY01009150">
    <property type="protein sequence ID" value="EKC59205.1"/>
    <property type="molecule type" value="Genomic_DNA"/>
</dbReference>
<dbReference type="AlphaFoldDB" id="K1SZJ8"/>
<accession>K1SZJ8</accession>
<dbReference type="Gene3D" id="3.40.50.2000">
    <property type="entry name" value="Glycogen Phosphorylase B"/>
    <property type="match status" value="1"/>
</dbReference>